<protein>
    <recommendedName>
        <fullName evidence="1">N-acetyltransferase domain-containing protein</fullName>
    </recommendedName>
</protein>
<accession>A0A167ALG7</accession>
<evidence type="ECO:0000313" key="2">
    <source>
        <dbReference type="EMBL" id="KZN45534.1"/>
    </source>
</evidence>
<dbReference type="Pfam" id="PF00583">
    <property type="entry name" value="Acetyltransf_1"/>
    <property type="match status" value="1"/>
</dbReference>
<dbReference type="InterPro" id="IPR016181">
    <property type="entry name" value="Acyl_CoA_acyltransferase"/>
</dbReference>
<dbReference type="GO" id="GO:0016747">
    <property type="term" value="F:acyltransferase activity, transferring groups other than amino-acyl groups"/>
    <property type="evidence" value="ECO:0007669"/>
    <property type="project" value="InterPro"/>
</dbReference>
<sequence length="279" mass="31026">MNKDEVELAVGWAASEGWNPGTYDAQSYYLADPNGFLIGLIDEEPVAVISAIKYSVEFGFIGFYIVKPEFRGKGYGYALWQAAMAYLSSCNVGLDGVVDQQDNYRKSGFELAYRNIRYEGEFTASHGLEDTPSSMLISSEFNLLHTQDFERPFFPANRDGFNNQWRLQPNAHALTISSGRKIKGYGVIRACQSGYKIGPLYAEDTKCAKALVTSLIAKITTHDGCEKVYLDVPECNQRAVDLAESLGMIVVFETARMYTKEMPSLPLDRTFGVASFEIG</sequence>
<dbReference type="SUPFAM" id="SSF55729">
    <property type="entry name" value="Acyl-CoA N-acyltransferases (Nat)"/>
    <property type="match status" value="1"/>
</dbReference>
<evidence type="ECO:0000313" key="3">
    <source>
        <dbReference type="Proteomes" id="UP000076587"/>
    </source>
</evidence>
<organism evidence="2 3">
    <name type="scientific">Pseudoalteromonas luteoviolacea NCIMB 1942</name>
    <dbReference type="NCBI Taxonomy" id="1365253"/>
    <lineage>
        <taxon>Bacteria</taxon>
        <taxon>Pseudomonadati</taxon>
        <taxon>Pseudomonadota</taxon>
        <taxon>Gammaproteobacteria</taxon>
        <taxon>Alteromonadales</taxon>
        <taxon>Pseudoalteromonadaceae</taxon>
        <taxon>Pseudoalteromonas</taxon>
    </lineage>
</organism>
<evidence type="ECO:0000259" key="1">
    <source>
        <dbReference type="PROSITE" id="PS51186"/>
    </source>
</evidence>
<dbReference type="Gene3D" id="3.40.630.90">
    <property type="match status" value="1"/>
</dbReference>
<dbReference type="InterPro" id="IPR052729">
    <property type="entry name" value="Acyl/Acetyltrans_Enzymes"/>
</dbReference>
<gene>
    <name evidence="2" type="ORF">N482_14950</name>
</gene>
<dbReference type="PANTHER" id="PTHR47237">
    <property type="entry name" value="SLL0310 PROTEIN"/>
    <property type="match status" value="1"/>
</dbReference>
<dbReference type="PANTHER" id="PTHR47237:SF1">
    <property type="entry name" value="SLL0310 PROTEIN"/>
    <property type="match status" value="1"/>
</dbReference>
<dbReference type="EMBL" id="AUXT01000181">
    <property type="protein sequence ID" value="KZN45534.1"/>
    <property type="molecule type" value="Genomic_DNA"/>
</dbReference>
<feature type="domain" description="N-acetyltransferase" evidence="1">
    <location>
        <begin position="1"/>
        <end position="129"/>
    </location>
</feature>
<dbReference type="Pfam" id="PF18014">
    <property type="entry name" value="Acetyltransf_18"/>
    <property type="match status" value="1"/>
</dbReference>
<dbReference type="AlphaFoldDB" id="A0A167ALG7"/>
<name>A0A167ALG7_9GAMM</name>
<dbReference type="CDD" id="cd04301">
    <property type="entry name" value="NAT_SF"/>
    <property type="match status" value="1"/>
</dbReference>
<dbReference type="InterPro" id="IPR000182">
    <property type="entry name" value="GNAT_dom"/>
</dbReference>
<dbReference type="PROSITE" id="PS51186">
    <property type="entry name" value="GNAT"/>
    <property type="match status" value="1"/>
</dbReference>
<dbReference type="InterPro" id="IPR041496">
    <property type="entry name" value="YitH/HolE_GNAT"/>
</dbReference>
<dbReference type="Proteomes" id="UP000076587">
    <property type="component" value="Unassembled WGS sequence"/>
</dbReference>
<reference evidence="2 3" key="1">
    <citation type="submission" date="2013-07" db="EMBL/GenBank/DDBJ databases">
        <title>Comparative Genomic and Metabolomic Analysis of Twelve Strains of Pseudoalteromonas luteoviolacea.</title>
        <authorList>
            <person name="Vynne N.G."/>
            <person name="Mansson M."/>
            <person name="Gram L."/>
        </authorList>
    </citation>
    <scope>NUCLEOTIDE SEQUENCE [LARGE SCALE GENOMIC DNA]</scope>
    <source>
        <strain evidence="2 3">NCIMB 1942</strain>
    </source>
</reference>
<dbReference type="PATRIC" id="fig|1365253.3.peg.3575"/>
<proteinExistence type="predicted"/>
<comment type="caution">
    <text evidence="2">The sequence shown here is derived from an EMBL/GenBank/DDBJ whole genome shotgun (WGS) entry which is preliminary data.</text>
</comment>
<dbReference type="Gene3D" id="3.40.630.30">
    <property type="match status" value="1"/>
</dbReference>